<feature type="compositionally biased region" description="Low complexity" evidence="1">
    <location>
        <begin position="116"/>
        <end position="135"/>
    </location>
</feature>
<sequence>MPYTKLTRVGLTRGERDDFHIKSRCLLAPHQKVLPSLGQGLGMVHGVEKKAGSVQIRGKLRELDGQSTPVGTRAITRSHPGEDTEQARAQCIPPFASAAGSSRAREKGSGSRKSETASQAARRAQASTTTTSRSE</sequence>
<gene>
    <name evidence="2" type="ORF">FB45DRAFT_1013091</name>
</gene>
<feature type="region of interest" description="Disordered" evidence="1">
    <location>
        <begin position="66"/>
        <end position="135"/>
    </location>
</feature>
<comment type="caution">
    <text evidence="2">The sequence shown here is derived from an EMBL/GenBank/DDBJ whole genome shotgun (WGS) entry which is preliminary data.</text>
</comment>
<reference evidence="2" key="1">
    <citation type="submission" date="2023-03" db="EMBL/GenBank/DDBJ databases">
        <title>Massive genome expansion in bonnet fungi (Mycena s.s.) driven by repeated elements and novel gene families across ecological guilds.</title>
        <authorList>
            <consortium name="Lawrence Berkeley National Laboratory"/>
            <person name="Harder C.B."/>
            <person name="Miyauchi S."/>
            <person name="Viragh M."/>
            <person name="Kuo A."/>
            <person name="Thoen E."/>
            <person name="Andreopoulos B."/>
            <person name="Lu D."/>
            <person name="Skrede I."/>
            <person name="Drula E."/>
            <person name="Henrissat B."/>
            <person name="Morin E."/>
            <person name="Kohler A."/>
            <person name="Barry K."/>
            <person name="LaButti K."/>
            <person name="Morin E."/>
            <person name="Salamov A."/>
            <person name="Lipzen A."/>
            <person name="Mereny Z."/>
            <person name="Hegedus B."/>
            <person name="Baldrian P."/>
            <person name="Stursova M."/>
            <person name="Weitz H."/>
            <person name="Taylor A."/>
            <person name="Grigoriev I.V."/>
            <person name="Nagy L.G."/>
            <person name="Martin F."/>
            <person name="Kauserud H."/>
        </authorList>
    </citation>
    <scope>NUCLEOTIDE SEQUENCE</scope>
    <source>
        <strain evidence="2">9284</strain>
    </source>
</reference>
<organism evidence="2 3">
    <name type="scientific">Roridomyces roridus</name>
    <dbReference type="NCBI Taxonomy" id="1738132"/>
    <lineage>
        <taxon>Eukaryota</taxon>
        <taxon>Fungi</taxon>
        <taxon>Dikarya</taxon>
        <taxon>Basidiomycota</taxon>
        <taxon>Agaricomycotina</taxon>
        <taxon>Agaricomycetes</taxon>
        <taxon>Agaricomycetidae</taxon>
        <taxon>Agaricales</taxon>
        <taxon>Marasmiineae</taxon>
        <taxon>Mycenaceae</taxon>
        <taxon>Roridomyces</taxon>
    </lineage>
</organism>
<dbReference type="AlphaFoldDB" id="A0AAD7AYR6"/>
<dbReference type="EMBL" id="JARKIF010000092">
    <property type="protein sequence ID" value="KAJ7604741.1"/>
    <property type="molecule type" value="Genomic_DNA"/>
</dbReference>
<protein>
    <submittedName>
        <fullName evidence="2">Uncharacterized protein</fullName>
    </submittedName>
</protein>
<accession>A0AAD7AYR6</accession>
<name>A0AAD7AYR6_9AGAR</name>
<evidence type="ECO:0000313" key="3">
    <source>
        <dbReference type="Proteomes" id="UP001221142"/>
    </source>
</evidence>
<feature type="compositionally biased region" description="Basic and acidic residues" evidence="1">
    <location>
        <begin position="103"/>
        <end position="115"/>
    </location>
</feature>
<proteinExistence type="predicted"/>
<evidence type="ECO:0000313" key="2">
    <source>
        <dbReference type="EMBL" id="KAJ7604741.1"/>
    </source>
</evidence>
<dbReference type="Proteomes" id="UP001221142">
    <property type="component" value="Unassembled WGS sequence"/>
</dbReference>
<evidence type="ECO:0000256" key="1">
    <source>
        <dbReference type="SAM" id="MobiDB-lite"/>
    </source>
</evidence>
<keyword evidence="3" id="KW-1185">Reference proteome</keyword>